<evidence type="ECO:0000313" key="4">
    <source>
        <dbReference type="Proteomes" id="UP000243406"/>
    </source>
</evidence>
<evidence type="ECO:0000256" key="1">
    <source>
        <dbReference type="SAM" id="Coils"/>
    </source>
</evidence>
<evidence type="ECO:0000256" key="2">
    <source>
        <dbReference type="SAM" id="Phobius"/>
    </source>
</evidence>
<protein>
    <submittedName>
        <fullName evidence="3">Copper transport outer membrane protein, MctB</fullName>
    </submittedName>
</protein>
<accession>A0A1T5CK88</accession>
<keyword evidence="2" id="KW-0472">Membrane</keyword>
<dbReference type="Proteomes" id="UP000243406">
    <property type="component" value="Unassembled WGS sequence"/>
</dbReference>
<keyword evidence="2" id="KW-1133">Transmembrane helix</keyword>
<dbReference type="RefSeq" id="WP_079590030.1">
    <property type="nucleotide sequence ID" value="NZ_DAMBHZ010000002.1"/>
</dbReference>
<evidence type="ECO:0000313" key="3">
    <source>
        <dbReference type="EMBL" id="SKB59756.1"/>
    </source>
</evidence>
<dbReference type="EMBL" id="FUYN01000005">
    <property type="protein sequence ID" value="SKB59756.1"/>
    <property type="molecule type" value="Genomic_DNA"/>
</dbReference>
<proteinExistence type="predicted"/>
<dbReference type="InterPro" id="IPR021522">
    <property type="entry name" value="MctB"/>
</dbReference>
<organism evidence="3 4">
    <name type="scientific">Acetoanaerobium noterae</name>
    <dbReference type="NCBI Taxonomy" id="745369"/>
    <lineage>
        <taxon>Bacteria</taxon>
        <taxon>Bacillati</taxon>
        <taxon>Bacillota</taxon>
        <taxon>Clostridia</taxon>
        <taxon>Peptostreptococcales</taxon>
        <taxon>Filifactoraceae</taxon>
        <taxon>Acetoanaerobium</taxon>
    </lineage>
</organism>
<keyword evidence="1" id="KW-0175">Coiled coil</keyword>
<name>A0A1T5CK88_9FIRM</name>
<feature type="transmembrane region" description="Helical" evidence="2">
    <location>
        <begin position="7"/>
        <end position="29"/>
    </location>
</feature>
<gene>
    <name evidence="3" type="ORF">SAMN02745120_2225</name>
</gene>
<keyword evidence="4" id="KW-1185">Reference proteome</keyword>
<dbReference type="GO" id="GO:0055070">
    <property type="term" value="P:copper ion homeostasis"/>
    <property type="evidence" value="ECO:0007669"/>
    <property type="project" value="InterPro"/>
</dbReference>
<dbReference type="OrthoDB" id="2382049at2"/>
<feature type="coiled-coil region" evidence="1">
    <location>
        <begin position="43"/>
        <end position="70"/>
    </location>
</feature>
<keyword evidence="2" id="KW-0812">Transmembrane</keyword>
<dbReference type="Pfam" id="PF11382">
    <property type="entry name" value="MctB"/>
    <property type="match status" value="1"/>
</dbReference>
<reference evidence="4" key="1">
    <citation type="submission" date="2017-02" db="EMBL/GenBank/DDBJ databases">
        <authorList>
            <person name="Varghese N."/>
            <person name="Submissions S."/>
        </authorList>
    </citation>
    <scope>NUCLEOTIDE SEQUENCE [LARGE SCALE GENOMIC DNA]</scope>
    <source>
        <strain evidence="4">ATCC 35199</strain>
    </source>
</reference>
<dbReference type="AlphaFoldDB" id="A0A1T5CK88"/>
<sequence length="286" mass="32326">MFINIKYFIVTIAAVFFSLGIGIMIGFNLNNSEIFTQQQIKLVDDMDKKLNELRVKNDEMNNQLVEKDKSIEIYNEFVNSYYEDLIKDRLVDKNLLIIQTTGDYFFSDISQWAAISGANIHTYLTINSNNFNSLTIAQYPDLFTEDSLDTEKLFNYIINLTSENNSLKLAELEQLGILKIVSTSNNQEPFNQVVLLGGELEESKEKVEKVDLALARSISSKNIPIVFAEESNANYSSIEQFKNLKISTVDNVDQAIGRISLSVVLSGVDGNYGIKDTASKLFPTYK</sequence>
<dbReference type="GO" id="GO:0016020">
    <property type="term" value="C:membrane"/>
    <property type="evidence" value="ECO:0007669"/>
    <property type="project" value="InterPro"/>
</dbReference>